<dbReference type="PANTHER" id="PTHR46982:SF1">
    <property type="entry name" value="CITRATE_OXOGLUTARATE CARRIER PROTEIN"/>
    <property type="match status" value="1"/>
</dbReference>
<feature type="repeat" description="Solcar" evidence="13">
    <location>
        <begin position="316"/>
        <end position="402"/>
    </location>
</feature>
<dbReference type="Pfam" id="PF00153">
    <property type="entry name" value="Mito_carr"/>
    <property type="match status" value="1"/>
</dbReference>
<sequence>MLIFSVLKTLQDQELTVELKNDLQIRGQLKSVDQFLNIKLDNIRVLDEERYPHMVAVRNCFIRGSTVRYVQLPRQAVDTQLLEDATRRAMAPQRSSPSAQALSPSNLAIGAAVSLFEITTLGQPLEVLKTQAAANRTDSLLTSFRKIAQRGPGITPFYQGLIPWAWIESATTGGILLFTASAVESWAVEHGVKPGAAGLYGGVAGGIAQAYLAMGVTTRMKTVEITRSKPLTTTGPSPPSPLPGHPAAPARALTPWQVFVDLYRREGVRGINRGVNAVALRQALNWGSRIGIARAAEGGIREWKGKKKDEALGAGEKVLASVIGGALGCWNHPIEVIRVEMQSLSKARSPARPANPTIVSTAKYIYAEDGLRGLFRGVTPRVGLSIWRTICLVSLGDHVKSIVKKVDAASGPL</sequence>
<dbReference type="GO" id="GO:0005688">
    <property type="term" value="C:U6 snRNP"/>
    <property type="evidence" value="ECO:0007669"/>
    <property type="project" value="UniProtKB-ARBA"/>
</dbReference>
<evidence type="ECO:0000256" key="11">
    <source>
        <dbReference type="ARBA" id="ARBA00023242"/>
    </source>
</evidence>
<proteinExistence type="inferred from homology"/>
<dbReference type="InterPro" id="IPR010920">
    <property type="entry name" value="LSM_dom_sf"/>
</dbReference>
<comment type="similarity">
    <text evidence="3">Belongs to the snRNP Sm proteins family.</text>
</comment>
<dbReference type="EMBL" id="BQKY01000011">
    <property type="protein sequence ID" value="GJN92619.1"/>
    <property type="molecule type" value="Genomic_DNA"/>
</dbReference>
<evidence type="ECO:0000256" key="9">
    <source>
        <dbReference type="ARBA" id="ARBA00023136"/>
    </source>
</evidence>
<dbReference type="GO" id="GO:0008380">
    <property type="term" value="P:RNA splicing"/>
    <property type="evidence" value="ECO:0007669"/>
    <property type="project" value="UniProtKB-KW"/>
</dbReference>
<feature type="domain" description="Sm" evidence="16">
    <location>
        <begin position="2"/>
        <end position="76"/>
    </location>
</feature>
<dbReference type="AlphaFoldDB" id="A0AAV5GQ34"/>
<comment type="caution">
    <text evidence="17">The sequence shown here is derived from an EMBL/GenBank/DDBJ whole genome shotgun (WGS) entry which is preliminary data.</text>
</comment>
<dbReference type="FunFam" id="1.50.40.10:FF:000078">
    <property type="entry name" value="Mitochondrial DNA replication protein YHM2"/>
    <property type="match status" value="1"/>
</dbReference>
<dbReference type="GO" id="GO:0015742">
    <property type="term" value="P:alpha-ketoglutarate transport"/>
    <property type="evidence" value="ECO:0007669"/>
    <property type="project" value="TreeGrafter"/>
</dbReference>
<evidence type="ECO:0000256" key="2">
    <source>
        <dbReference type="ARBA" id="ARBA00004141"/>
    </source>
</evidence>
<evidence type="ECO:0000256" key="14">
    <source>
        <dbReference type="RuleBase" id="RU000488"/>
    </source>
</evidence>
<dbReference type="InterPro" id="IPR001163">
    <property type="entry name" value="Sm_dom_euk/arc"/>
</dbReference>
<dbReference type="Gene3D" id="2.30.30.100">
    <property type="match status" value="1"/>
</dbReference>
<dbReference type="SMART" id="SM00651">
    <property type="entry name" value="Sm"/>
    <property type="match status" value="1"/>
</dbReference>
<dbReference type="PROSITE" id="PS50920">
    <property type="entry name" value="SOLCAR"/>
    <property type="match status" value="1"/>
</dbReference>
<evidence type="ECO:0000259" key="16">
    <source>
        <dbReference type="PROSITE" id="PS52002"/>
    </source>
</evidence>
<dbReference type="GO" id="GO:0016020">
    <property type="term" value="C:membrane"/>
    <property type="evidence" value="ECO:0007669"/>
    <property type="project" value="UniProtKB-SubCell"/>
</dbReference>
<dbReference type="GO" id="GO:0005681">
    <property type="term" value="C:spliceosomal complex"/>
    <property type="evidence" value="ECO:0007669"/>
    <property type="project" value="UniProtKB-KW"/>
</dbReference>
<gene>
    <name evidence="17" type="ORF">Rhopal_005654-T1</name>
</gene>
<evidence type="ECO:0000256" key="1">
    <source>
        <dbReference type="ARBA" id="ARBA00004123"/>
    </source>
</evidence>
<dbReference type="SUPFAM" id="SSF103506">
    <property type="entry name" value="Mitochondrial carrier"/>
    <property type="match status" value="1"/>
</dbReference>
<evidence type="ECO:0000256" key="12">
    <source>
        <dbReference type="ARBA" id="ARBA00023274"/>
    </source>
</evidence>
<accession>A0AAV5GQ34</accession>
<dbReference type="FunFam" id="2.30.30.100:FF:000009">
    <property type="entry name" value="U6 snRNA-associated Sm-like protein LSm2"/>
    <property type="match status" value="1"/>
</dbReference>
<protein>
    <recommendedName>
        <fullName evidence="16">Sm domain-containing protein</fullName>
    </recommendedName>
</protein>
<keyword evidence="11" id="KW-0539">Nucleus</keyword>
<reference evidence="17 18" key="1">
    <citation type="submission" date="2021-12" db="EMBL/GenBank/DDBJ databases">
        <title>High titer production of polyol ester of fatty acids by Rhodotorula paludigena BS15 towards product separation-free biomass refinery.</title>
        <authorList>
            <person name="Mano J."/>
            <person name="Ono H."/>
            <person name="Tanaka T."/>
            <person name="Naito K."/>
            <person name="Sushida H."/>
            <person name="Ike M."/>
            <person name="Tokuyasu K."/>
            <person name="Kitaoka M."/>
        </authorList>
    </citation>
    <scope>NUCLEOTIDE SEQUENCE [LARGE SCALE GENOMIC DNA]</scope>
    <source>
        <strain evidence="17 18">BS15</strain>
    </source>
</reference>
<dbReference type="GO" id="GO:1990726">
    <property type="term" value="C:Lsm1-7-Pat1 complex"/>
    <property type="evidence" value="ECO:0007669"/>
    <property type="project" value="UniProtKB-ARBA"/>
</dbReference>
<comment type="subcellular location">
    <subcellularLocation>
        <location evidence="2">Membrane</location>
        <topology evidence="2">Multi-pass membrane protein</topology>
    </subcellularLocation>
    <subcellularLocation>
        <location evidence="1">Nucleus</location>
    </subcellularLocation>
</comment>
<keyword evidence="5 13" id="KW-0812">Transmembrane</keyword>
<name>A0AAV5GQ34_9BASI</name>
<feature type="compositionally biased region" description="Pro residues" evidence="15">
    <location>
        <begin position="236"/>
        <end position="246"/>
    </location>
</feature>
<evidence type="ECO:0000313" key="18">
    <source>
        <dbReference type="Proteomes" id="UP001342314"/>
    </source>
</evidence>
<dbReference type="Pfam" id="PF01423">
    <property type="entry name" value="LSM"/>
    <property type="match status" value="1"/>
</dbReference>
<dbReference type="CDD" id="cd01725">
    <property type="entry name" value="LSm2"/>
    <property type="match status" value="1"/>
</dbReference>
<keyword evidence="8" id="KW-1133">Transmembrane helix</keyword>
<dbReference type="InterPro" id="IPR023395">
    <property type="entry name" value="MCP_dom_sf"/>
</dbReference>
<dbReference type="PROSITE" id="PS52002">
    <property type="entry name" value="SM"/>
    <property type="match status" value="1"/>
</dbReference>
<keyword evidence="9 13" id="KW-0472">Membrane</keyword>
<evidence type="ECO:0000256" key="13">
    <source>
        <dbReference type="PROSITE-ProRule" id="PRU00282"/>
    </source>
</evidence>
<evidence type="ECO:0000256" key="5">
    <source>
        <dbReference type="ARBA" id="ARBA00022692"/>
    </source>
</evidence>
<dbReference type="InterPro" id="IPR018108">
    <property type="entry name" value="MCP_transmembrane"/>
</dbReference>
<dbReference type="PANTHER" id="PTHR46982">
    <property type="entry name" value="CITRATE/OXOGLUTARATE CARRIER PROTEIN"/>
    <property type="match status" value="1"/>
</dbReference>
<dbReference type="GO" id="GO:0006843">
    <property type="term" value="P:mitochondrial citrate transmembrane transport"/>
    <property type="evidence" value="ECO:0007669"/>
    <property type="project" value="TreeGrafter"/>
</dbReference>
<evidence type="ECO:0000256" key="4">
    <source>
        <dbReference type="ARBA" id="ARBA00022664"/>
    </source>
</evidence>
<dbReference type="GO" id="GO:0006397">
    <property type="term" value="P:mRNA processing"/>
    <property type="evidence" value="ECO:0007669"/>
    <property type="project" value="UniProtKB-KW"/>
</dbReference>
<evidence type="ECO:0000256" key="8">
    <source>
        <dbReference type="ARBA" id="ARBA00022989"/>
    </source>
</evidence>
<organism evidence="17 18">
    <name type="scientific">Rhodotorula paludigena</name>
    <dbReference type="NCBI Taxonomy" id="86838"/>
    <lineage>
        <taxon>Eukaryota</taxon>
        <taxon>Fungi</taxon>
        <taxon>Dikarya</taxon>
        <taxon>Basidiomycota</taxon>
        <taxon>Pucciniomycotina</taxon>
        <taxon>Microbotryomycetes</taxon>
        <taxon>Sporidiobolales</taxon>
        <taxon>Sporidiobolaceae</taxon>
        <taxon>Rhodotorula</taxon>
    </lineage>
</organism>
<dbReference type="SUPFAM" id="SSF50182">
    <property type="entry name" value="Sm-like ribonucleoproteins"/>
    <property type="match status" value="1"/>
</dbReference>
<dbReference type="InterPro" id="IPR016654">
    <property type="entry name" value="U6_snRNA_Lsm2"/>
</dbReference>
<evidence type="ECO:0000256" key="6">
    <source>
        <dbReference type="ARBA" id="ARBA00022728"/>
    </source>
</evidence>
<comment type="similarity">
    <text evidence="14">Belongs to the mitochondrial carrier (TC 2.A.29) family.</text>
</comment>
<dbReference type="Gene3D" id="1.50.40.10">
    <property type="entry name" value="Mitochondrial carrier domain"/>
    <property type="match status" value="1"/>
</dbReference>
<dbReference type="GO" id="GO:0005739">
    <property type="term" value="C:mitochondrion"/>
    <property type="evidence" value="ECO:0007669"/>
    <property type="project" value="TreeGrafter"/>
</dbReference>
<dbReference type="GO" id="GO:0005371">
    <property type="term" value="F:tricarboxylate secondary active transmembrane transporter activity"/>
    <property type="evidence" value="ECO:0007669"/>
    <property type="project" value="TreeGrafter"/>
</dbReference>
<evidence type="ECO:0000256" key="15">
    <source>
        <dbReference type="SAM" id="MobiDB-lite"/>
    </source>
</evidence>
<keyword evidence="4" id="KW-0507">mRNA processing</keyword>
<evidence type="ECO:0000256" key="10">
    <source>
        <dbReference type="ARBA" id="ARBA00023187"/>
    </source>
</evidence>
<keyword evidence="18" id="KW-1185">Reference proteome</keyword>
<keyword evidence="14" id="KW-0813">Transport</keyword>
<dbReference type="Proteomes" id="UP001342314">
    <property type="component" value="Unassembled WGS sequence"/>
</dbReference>
<keyword evidence="10" id="KW-0508">mRNA splicing</keyword>
<dbReference type="InterPro" id="IPR047575">
    <property type="entry name" value="Sm"/>
</dbReference>
<dbReference type="InterPro" id="IPR053017">
    <property type="entry name" value="Mito_Cit/Oxoglu_Carrier"/>
</dbReference>
<keyword evidence="7" id="KW-0694">RNA-binding</keyword>
<evidence type="ECO:0000313" key="17">
    <source>
        <dbReference type="EMBL" id="GJN92619.1"/>
    </source>
</evidence>
<evidence type="ECO:0000256" key="7">
    <source>
        <dbReference type="ARBA" id="ARBA00022884"/>
    </source>
</evidence>
<keyword evidence="6" id="KW-0747">Spliceosome</keyword>
<evidence type="ECO:0000256" key="3">
    <source>
        <dbReference type="ARBA" id="ARBA00006850"/>
    </source>
</evidence>
<dbReference type="GO" id="GO:0003723">
    <property type="term" value="F:RNA binding"/>
    <property type="evidence" value="ECO:0007669"/>
    <property type="project" value="UniProtKB-KW"/>
</dbReference>
<feature type="region of interest" description="Disordered" evidence="15">
    <location>
        <begin position="227"/>
        <end position="247"/>
    </location>
</feature>
<keyword evidence="12" id="KW-0687">Ribonucleoprotein</keyword>